<dbReference type="SMART" id="SM00938">
    <property type="entry name" value="P-II"/>
    <property type="match status" value="1"/>
</dbReference>
<dbReference type="EMBL" id="JAAEEH010000003">
    <property type="protein sequence ID" value="NDL66496.1"/>
    <property type="molecule type" value="Genomic_DNA"/>
</dbReference>
<protein>
    <submittedName>
        <fullName evidence="2">P-II family nitrogen regulator</fullName>
    </submittedName>
</protein>
<dbReference type="InterPro" id="IPR011322">
    <property type="entry name" value="N-reg_PII-like_a/b"/>
</dbReference>
<dbReference type="GO" id="GO:0030234">
    <property type="term" value="F:enzyme regulator activity"/>
    <property type="evidence" value="ECO:0007669"/>
    <property type="project" value="InterPro"/>
</dbReference>
<dbReference type="Pfam" id="PF00543">
    <property type="entry name" value="P-II"/>
    <property type="match status" value="1"/>
</dbReference>
<organism evidence="2 3">
    <name type="scientific">Anaerotalea alkaliphila</name>
    <dbReference type="NCBI Taxonomy" id="2662126"/>
    <lineage>
        <taxon>Bacteria</taxon>
        <taxon>Bacillati</taxon>
        <taxon>Bacillota</taxon>
        <taxon>Clostridia</taxon>
        <taxon>Eubacteriales</taxon>
        <taxon>Anaerotalea</taxon>
    </lineage>
</organism>
<dbReference type="SUPFAM" id="SSF54913">
    <property type="entry name" value="GlnB-like"/>
    <property type="match status" value="1"/>
</dbReference>
<proteinExistence type="inferred from homology"/>
<dbReference type="GO" id="GO:0005524">
    <property type="term" value="F:ATP binding"/>
    <property type="evidence" value="ECO:0007669"/>
    <property type="project" value="TreeGrafter"/>
</dbReference>
<evidence type="ECO:0000313" key="3">
    <source>
        <dbReference type="Proteomes" id="UP000461585"/>
    </source>
</evidence>
<accession>A0A7X5KL62</accession>
<comment type="similarity">
    <text evidence="1">Belongs to the P(II) protein family.</text>
</comment>
<dbReference type="AlphaFoldDB" id="A0A7X5KL62"/>
<comment type="caution">
    <text evidence="2">The sequence shown here is derived from an EMBL/GenBank/DDBJ whole genome shotgun (WGS) entry which is preliminary data.</text>
</comment>
<name>A0A7X5KL62_9FIRM</name>
<dbReference type="RefSeq" id="WP_162369226.1">
    <property type="nucleotide sequence ID" value="NZ_JAAEEH010000003.1"/>
</dbReference>
<dbReference type="PRINTS" id="PR00340">
    <property type="entry name" value="PIIGLNB"/>
</dbReference>
<dbReference type="GO" id="GO:0006808">
    <property type="term" value="P:regulation of nitrogen utilization"/>
    <property type="evidence" value="ECO:0007669"/>
    <property type="project" value="InterPro"/>
</dbReference>
<dbReference type="PROSITE" id="PS51343">
    <property type="entry name" value="PII_GLNB_DOM"/>
    <property type="match status" value="1"/>
</dbReference>
<evidence type="ECO:0000313" key="2">
    <source>
        <dbReference type="EMBL" id="NDL66496.1"/>
    </source>
</evidence>
<dbReference type="InterPro" id="IPR017918">
    <property type="entry name" value="N-reg_PII_CS"/>
</dbReference>
<dbReference type="InterPro" id="IPR002187">
    <property type="entry name" value="N-reg_PII"/>
</dbReference>
<gene>
    <name evidence="2" type="ORF">GXN74_01875</name>
</gene>
<dbReference type="InterPro" id="IPR015867">
    <property type="entry name" value="N-reg_PII/ATP_PRibTrfase_C"/>
</dbReference>
<sequence>MKEILAFIRINKINDTKKALADGGYFPMTCRKVYGRGKQKVDYELIEELVERDETVPPSVKETISENHRLVAKRYLGIVVDDGDVAPVVKILIEANQTGSMGDGKIFVTPIDEAVRIRTGERGIEAL</sequence>
<evidence type="ECO:0000256" key="1">
    <source>
        <dbReference type="RuleBase" id="RU003936"/>
    </source>
</evidence>
<dbReference type="Gene3D" id="3.30.70.120">
    <property type="match status" value="1"/>
</dbReference>
<dbReference type="PROSITE" id="PS00638">
    <property type="entry name" value="PII_GLNB_CTER"/>
    <property type="match status" value="1"/>
</dbReference>
<dbReference type="PANTHER" id="PTHR30115:SF11">
    <property type="entry name" value="NITROGEN REGULATORY PROTEIN P-II HOMOLOG"/>
    <property type="match status" value="1"/>
</dbReference>
<keyword evidence="3" id="KW-1185">Reference proteome</keyword>
<dbReference type="PANTHER" id="PTHR30115">
    <property type="entry name" value="NITROGEN REGULATORY PROTEIN P-II"/>
    <property type="match status" value="1"/>
</dbReference>
<dbReference type="GO" id="GO:0005829">
    <property type="term" value="C:cytosol"/>
    <property type="evidence" value="ECO:0007669"/>
    <property type="project" value="TreeGrafter"/>
</dbReference>
<dbReference type="Proteomes" id="UP000461585">
    <property type="component" value="Unassembled WGS sequence"/>
</dbReference>
<reference evidence="2 3" key="1">
    <citation type="submission" date="2020-01" db="EMBL/GenBank/DDBJ databases">
        <title>Anaeroalcalibacter tamaniensis gen. nov., sp. nov., moderately halophilic strictly anaerobic fermenter bacterium from mud volcano of Taman peninsula.</title>
        <authorList>
            <person name="Frolova A."/>
            <person name="Merkel A.Y."/>
            <person name="Slobodkin A.I."/>
        </authorList>
    </citation>
    <scope>NUCLEOTIDE SEQUENCE [LARGE SCALE GENOMIC DNA]</scope>
    <source>
        <strain evidence="2 3">F-3ap</strain>
    </source>
</reference>